<sequence length="71" mass="7865">PGHIPSYPPLPVMPHLPAETIPSTSGFLEYNSYTNLTDGNYRLGGKPGTNNRIRSPLVLPFQNLQNHYLSC</sequence>
<name>A0A8D2ASW7_SCIVU</name>
<reference evidence="1" key="2">
    <citation type="submission" date="2025-09" db="UniProtKB">
        <authorList>
            <consortium name="Ensembl"/>
        </authorList>
    </citation>
    <scope>IDENTIFICATION</scope>
</reference>
<reference evidence="1" key="1">
    <citation type="submission" date="2025-08" db="UniProtKB">
        <authorList>
            <consortium name="Ensembl"/>
        </authorList>
    </citation>
    <scope>IDENTIFICATION</scope>
</reference>
<evidence type="ECO:0000313" key="1">
    <source>
        <dbReference type="Ensembl" id="ENSSVLP00005005257.1"/>
    </source>
</evidence>
<organism evidence="1 2">
    <name type="scientific">Sciurus vulgaris</name>
    <name type="common">Eurasian red squirrel</name>
    <dbReference type="NCBI Taxonomy" id="55149"/>
    <lineage>
        <taxon>Eukaryota</taxon>
        <taxon>Metazoa</taxon>
        <taxon>Chordata</taxon>
        <taxon>Craniata</taxon>
        <taxon>Vertebrata</taxon>
        <taxon>Euteleostomi</taxon>
        <taxon>Mammalia</taxon>
        <taxon>Eutheria</taxon>
        <taxon>Euarchontoglires</taxon>
        <taxon>Glires</taxon>
        <taxon>Rodentia</taxon>
        <taxon>Sciuromorpha</taxon>
        <taxon>Sciuridae</taxon>
        <taxon>Sciurinae</taxon>
        <taxon>Sciurini</taxon>
        <taxon>Sciurus</taxon>
    </lineage>
</organism>
<evidence type="ECO:0000313" key="2">
    <source>
        <dbReference type="Proteomes" id="UP000694564"/>
    </source>
</evidence>
<proteinExistence type="predicted"/>
<protein>
    <submittedName>
        <fullName evidence="1">Uncharacterized protein</fullName>
    </submittedName>
</protein>
<dbReference type="AlphaFoldDB" id="A0A8D2ASW7"/>
<keyword evidence="2" id="KW-1185">Reference proteome</keyword>
<accession>A0A8D2ASW7</accession>
<dbReference type="Proteomes" id="UP000694564">
    <property type="component" value="Chromosome 6"/>
</dbReference>
<dbReference type="Ensembl" id="ENSSVLT00005005802.1">
    <property type="protein sequence ID" value="ENSSVLP00005005257.1"/>
    <property type="gene ID" value="ENSSVLG00005004221.1"/>
</dbReference>